<dbReference type="Proteomes" id="UP000295390">
    <property type="component" value="Unassembled WGS sequence"/>
</dbReference>
<proteinExistence type="predicted"/>
<comment type="caution">
    <text evidence="5">The sequence shown here is derived from an EMBL/GenBank/DDBJ whole genome shotgun (WGS) entry which is preliminary data.</text>
</comment>
<feature type="domain" description="Peptidase S24/S26A/S26B/S26C" evidence="4">
    <location>
        <begin position="137"/>
        <end position="222"/>
    </location>
</feature>
<name>A0A4V3D381_9FLAO</name>
<dbReference type="RefSeq" id="WP_133535145.1">
    <property type="nucleotide sequence ID" value="NZ_SNYH01000002.1"/>
</dbReference>
<keyword evidence="6" id="KW-1185">Reference proteome</keyword>
<dbReference type="AlphaFoldDB" id="A0A4V3D381"/>
<dbReference type="Gene3D" id="2.10.109.10">
    <property type="entry name" value="Umud Fragment, subunit A"/>
    <property type="match status" value="1"/>
</dbReference>
<protein>
    <submittedName>
        <fullName evidence="5">Peptidase S24-like protein</fullName>
    </submittedName>
</protein>
<keyword evidence="1" id="KW-0805">Transcription regulation</keyword>
<evidence type="ECO:0000256" key="2">
    <source>
        <dbReference type="ARBA" id="ARBA00023125"/>
    </source>
</evidence>
<dbReference type="CDD" id="cd00093">
    <property type="entry name" value="HTH_XRE"/>
    <property type="match status" value="1"/>
</dbReference>
<dbReference type="PANTHER" id="PTHR40661">
    <property type="match status" value="1"/>
</dbReference>
<dbReference type="EMBL" id="SNYH01000002">
    <property type="protein sequence ID" value="TDQ28614.1"/>
    <property type="molecule type" value="Genomic_DNA"/>
</dbReference>
<evidence type="ECO:0000313" key="6">
    <source>
        <dbReference type="Proteomes" id="UP000295390"/>
    </source>
</evidence>
<dbReference type="OrthoDB" id="3831186at2"/>
<evidence type="ECO:0000313" key="5">
    <source>
        <dbReference type="EMBL" id="TDQ28614.1"/>
    </source>
</evidence>
<dbReference type="InterPro" id="IPR036286">
    <property type="entry name" value="LexA/Signal_pep-like_sf"/>
</dbReference>
<dbReference type="SUPFAM" id="SSF47413">
    <property type="entry name" value="lambda repressor-like DNA-binding domains"/>
    <property type="match status" value="1"/>
</dbReference>
<evidence type="ECO:0000256" key="1">
    <source>
        <dbReference type="ARBA" id="ARBA00023015"/>
    </source>
</evidence>
<dbReference type="InterPro" id="IPR015927">
    <property type="entry name" value="Peptidase_S24_S26A/B/C"/>
</dbReference>
<keyword evidence="2" id="KW-0238">DNA-binding</keyword>
<organism evidence="5 6">
    <name type="scientific">Tenacibaculum caenipelagi</name>
    <dbReference type="NCBI Taxonomy" id="1325435"/>
    <lineage>
        <taxon>Bacteria</taxon>
        <taxon>Pseudomonadati</taxon>
        <taxon>Bacteroidota</taxon>
        <taxon>Flavobacteriia</taxon>
        <taxon>Flavobacteriales</taxon>
        <taxon>Flavobacteriaceae</taxon>
        <taxon>Tenacibaculum</taxon>
    </lineage>
</organism>
<dbReference type="SUPFAM" id="SSF51306">
    <property type="entry name" value="LexA/Signal peptidase"/>
    <property type="match status" value="1"/>
</dbReference>
<dbReference type="Gene3D" id="1.10.260.40">
    <property type="entry name" value="lambda repressor-like DNA-binding domains"/>
    <property type="match status" value="1"/>
</dbReference>
<dbReference type="CDD" id="cd06462">
    <property type="entry name" value="Peptidase_S24_S26"/>
    <property type="match status" value="1"/>
</dbReference>
<sequence length="266" mass="30220">MEISEKIAAIRDHFNLNNFSFSKKIGVTGTTVDSIINGRPQPDGSRKKTKPGYDVLSSIIDVFDINPEYLFGKSDKMLQSESAQNQTYSGIPQVVSVNPSGNENVIYVPIQARAGYLNGYGDSNYIEQLPSFNMPHLNNGTFRCFEVQGNSMVRTFFDGDLVFGKYVENLYDIKDGRIYVIVSKNDGIVLKRVINRIKERGKLILKSDNKDGNYPTYTINVDEIMEVWYVTMFASKQMPEPIDVYDRLHDLESKVVELEEQIGRKN</sequence>
<dbReference type="InterPro" id="IPR010982">
    <property type="entry name" value="Lambda_DNA-bd_dom_sf"/>
</dbReference>
<evidence type="ECO:0000259" key="4">
    <source>
        <dbReference type="Pfam" id="PF00717"/>
    </source>
</evidence>
<gene>
    <name evidence="5" type="ORF">DFQ07_0991</name>
</gene>
<keyword evidence="3" id="KW-0804">Transcription</keyword>
<dbReference type="PANTHER" id="PTHR40661:SF1">
    <property type="entry name" value="HTH CRO_C1-TYPE DOMAIN-CONTAINING PROTEIN"/>
    <property type="match status" value="1"/>
</dbReference>
<dbReference type="Pfam" id="PF00717">
    <property type="entry name" value="Peptidase_S24"/>
    <property type="match status" value="1"/>
</dbReference>
<reference evidence="5 6" key="1">
    <citation type="submission" date="2019-03" db="EMBL/GenBank/DDBJ databases">
        <title>Genomic Encyclopedia of Type Strains, Phase III (KMG-III): the genomes of soil and plant-associated and newly described type strains.</title>
        <authorList>
            <person name="Whitman W."/>
        </authorList>
    </citation>
    <scope>NUCLEOTIDE SEQUENCE [LARGE SCALE GENOMIC DNA]</scope>
    <source>
        <strain evidence="5 6">CECT 8283</strain>
    </source>
</reference>
<dbReference type="GO" id="GO:0003677">
    <property type="term" value="F:DNA binding"/>
    <property type="evidence" value="ECO:0007669"/>
    <property type="project" value="UniProtKB-KW"/>
</dbReference>
<dbReference type="InterPro" id="IPR001387">
    <property type="entry name" value="Cro/C1-type_HTH"/>
</dbReference>
<evidence type="ECO:0000256" key="3">
    <source>
        <dbReference type="ARBA" id="ARBA00023163"/>
    </source>
</evidence>
<accession>A0A4V3D381</accession>